<accession>A0A9J7LJR5</accession>
<dbReference type="AlphaFoldDB" id="A0A9J7LJR5"/>
<keyword evidence="1" id="KW-1185">Reference proteome</keyword>
<reference evidence="1" key="1">
    <citation type="journal article" date="2020" name="Nat. Ecol. Evol.">
        <title>Deeply conserved synteny resolves early events in vertebrate evolution.</title>
        <authorList>
            <person name="Simakov O."/>
            <person name="Marletaz F."/>
            <person name="Yue J.X."/>
            <person name="O'Connell B."/>
            <person name="Jenkins J."/>
            <person name="Brandt A."/>
            <person name="Calef R."/>
            <person name="Tung C.H."/>
            <person name="Huang T.K."/>
            <person name="Schmutz J."/>
            <person name="Satoh N."/>
            <person name="Yu J.K."/>
            <person name="Putnam N.H."/>
            <person name="Green R.E."/>
            <person name="Rokhsar D.S."/>
        </authorList>
    </citation>
    <scope>NUCLEOTIDE SEQUENCE [LARGE SCALE GENOMIC DNA]</scope>
    <source>
        <strain evidence="1">S238N-H82</strain>
    </source>
</reference>
<organism evidence="1 2">
    <name type="scientific">Branchiostoma floridae</name>
    <name type="common">Florida lancelet</name>
    <name type="synonym">Amphioxus</name>
    <dbReference type="NCBI Taxonomy" id="7739"/>
    <lineage>
        <taxon>Eukaryota</taxon>
        <taxon>Metazoa</taxon>
        <taxon>Chordata</taxon>
        <taxon>Cephalochordata</taxon>
        <taxon>Leptocardii</taxon>
        <taxon>Amphioxiformes</taxon>
        <taxon>Branchiostomatidae</taxon>
        <taxon>Branchiostoma</taxon>
    </lineage>
</organism>
<dbReference type="RefSeq" id="XP_035683354.1">
    <property type="nucleotide sequence ID" value="XM_035827461.1"/>
</dbReference>
<protein>
    <submittedName>
        <fullName evidence="2">Uncharacterized protein LOC118420618</fullName>
    </submittedName>
</protein>
<dbReference type="GeneID" id="118420618"/>
<dbReference type="Proteomes" id="UP000001554">
    <property type="component" value="Chromosome 8"/>
</dbReference>
<dbReference type="KEGG" id="bfo:118420618"/>
<gene>
    <name evidence="2" type="primary">LOC118420618</name>
</gene>
<proteinExistence type="predicted"/>
<dbReference type="OrthoDB" id="10060354at2759"/>
<reference evidence="2" key="2">
    <citation type="submission" date="2025-08" db="UniProtKB">
        <authorList>
            <consortium name="RefSeq"/>
        </authorList>
    </citation>
    <scope>IDENTIFICATION</scope>
    <source>
        <strain evidence="2">S238N-H82</strain>
        <tissue evidence="2">Testes</tissue>
    </source>
</reference>
<evidence type="ECO:0000313" key="2">
    <source>
        <dbReference type="RefSeq" id="XP_035683354.1"/>
    </source>
</evidence>
<name>A0A9J7LJR5_BRAFL</name>
<dbReference type="OMA" id="TATHWGN"/>
<sequence>MKLTVAAALCGLAVLYLYVPDQTSGLLASRRRYTDTSRRRTILTTRRRTYRSGGFYPGCLQQYICTRKYMDNNTLYSMDYTTPPVTAIEVNLCRAGGTTCSYKKNCRPRYLTDGKTLTTNLDAWTATHWGNGVTTEPRPESVQVCDSAPGGMSQKGTVMTIVISVTLGLVTGLCFF</sequence>
<evidence type="ECO:0000313" key="1">
    <source>
        <dbReference type="Proteomes" id="UP000001554"/>
    </source>
</evidence>